<evidence type="ECO:0000313" key="3">
    <source>
        <dbReference type="Proteomes" id="UP000552883"/>
    </source>
</evidence>
<accession>A0A840XPE1</accession>
<feature type="transmembrane region" description="Helical" evidence="1">
    <location>
        <begin position="48"/>
        <end position="68"/>
    </location>
</feature>
<comment type="caution">
    <text evidence="2">The sequence shown here is derived from an EMBL/GenBank/DDBJ whole genome shotgun (WGS) entry which is preliminary data.</text>
</comment>
<keyword evidence="1" id="KW-0472">Membrane</keyword>
<sequence length="148" mass="15263">MARRITVEVALILVLTILLSWTVLGAFALTDSADPVGTLVDQTPRVLFGLLGIGLALWTILLIIGAIVSRRRSAGWRVATHLFSLLVALAVNIGVFALLSTAAGGSGGEDWGMLVVAIAGAAAAAVFASGVIVVLVVELLVLPKLPRT</sequence>
<reference evidence="2 3" key="1">
    <citation type="submission" date="2020-08" db="EMBL/GenBank/DDBJ databases">
        <title>Sequencing the genomes of 1000 actinobacteria strains.</title>
        <authorList>
            <person name="Klenk H.-P."/>
        </authorList>
    </citation>
    <scope>NUCLEOTIDE SEQUENCE [LARGE SCALE GENOMIC DNA]</scope>
    <source>
        <strain evidence="2 3">DSM 23889</strain>
    </source>
</reference>
<evidence type="ECO:0000256" key="1">
    <source>
        <dbReference type="SAM" id="Phobius"/>
    </source>
</evidence>
<feature type="transmembrane region" description="Helical" evidence="1">
    <location>
        <begin position="80"/>
        <end position="99"/>
    </location>
</feature>
<keyword evidence="1" id="KW-0812">Transmembrane</keyword>
<feature type="transmembrane region" description="Helical" evidence="1">
    <location>
        <begin position="111"/>
        <end position="142"/>
    </location>
</feature>
<evidence type="ECO:0000313" key="2">
    <source>
        <dbReference type="EMBL" id="MBB5617789.1"/>
    </source>
</evidence>
<name>A0A840XPE1_9MICO</name>
<keyword evidence="3" id="KW-1185">Reference proteome</keyword>
<dbReference type="EMBL" id="JACHBS010000001">
    <property type="protein sequence ID" value="MBB5617789.1"/>
    <property type="molecule type" value="Genomic_DNA"/>
</dbReference>
<dbReference type="RefSeq" id="WP_153982779.1">
    <property type="nucleotide sequence ID" value="NZ_BAAANZ010000006.1"/>
</dbReference>
<dbReference type="AlphaFoldDB" id="A0A840XPE1"/>
<dbReference type="Proteomes" id="UP000552883">
    <property type="component" value="Unassembled WGS sequence"/>
</dbReference>
<keyword evidence="1" id="KW-1133">Transmembrane helix</keyword>
<organism evidence="2 3">
    <name type="scientific">Microcella frigidaquae</name>
    <dbReference type="NCBI Taxonomy" id="424758"/>
    <lineage>
        <taxon>Bacteria</taxon>
        <taxon>Bacillati</taxon>
        <taxon>Actinomycetota</taxon>
        <taxon>Actinomycetes</taxon>
        <taxon>Micrococcales</taxon>
        <taxon>Microbacteriaceae</taxon>
        <taxon>Microcella</taxon>
    </lineage>
</organism>
<proteinExistence type="predicted"/>
<protein>
    <submittedName>
        <fullName evidence="2">Uncharacterized protein</fullName>
    </submittedName>
</protein>
<gene>
    <name evidence="2" type="ORF">BJ959_001285</name>
</gene>